<evidence type="ECO:0000259" key="20">
    <source>
        <dbReference type="PROSITE" id="PS50112"/>
    </source>
</evidence>
<feature type="domain" description="PAS" evidence="20">
    <location>
        <begin position="361"/>
        <end position="435"/>
    </location>
</feature>
<keyword evidence="9" id="KW-0547">Nucleotide-binding</keyword>
<evidence type="ECO:0000256" key="12">
    <source>
        <dbReference type="ARBA" id="ARBA00022989"/>
    </source>
</evidence>
<keyword evidence="14" id="KW-0472">Membrane</keyword>
<dbReference type="SUPFAM" id="SSF52172">
    <property type="entry name" value="CheY-like"/>
    <property type="match status" value="2"/>
</dbReference>
<dbReference type="InterPro" id="IPR036097">
    <property type="entry name" value="HisK_dim/P_sf"/>
</dbReference>
<evidence type="ECO:0000256" key="1">
    <source>
        <dbReference type="ARBA" id="ARBA00000085"/>
    </source>
</evidence>
<feature type="domain" description="PAS" evidence="20">
    <location>
        <begin position="237"/>
        <end position="312"/>
    </location>
</feature>
<evidence type="ECO:0000256" key="16">
    <source>
        <dbReference type="PROSITE-ProRule" id="PRU00169"/>
    </source>
</evidence>
<keyword evidence="11" id="KW-0067">ATP-binding</keyword>
<dbReference type="Pfam" id="PF01627">
    <property type="entry name" value="Hpt"/>
    <property type="match status" value="1"/>
</dbReference>
<dbReference type="Gene3D" id="1.20.120.160">
    <property type="entry name" value="HPT domain"/>
    <property type="match status" value="1"/>
</dbReference>
<comment type="catalytic activity">
    <reaction evidence="1">
        <text>ATP + protein L-histidine = ADP + protein N-phospho-L-histidine.</text>
        <dbReference type="EC" id="2.7.13.3"/>
    </reaction>
</comment>
<dbReference type="SUPFAM" id="SSF55781">
    <property type="entry name" value="GAF domain-like"/>
    <property type="match status" value="1"/>
</dbReference>
<dbReference type="Pfam" id="PF02518">
    <property type="entry name" value="HATPase_c"/>
    <property type="match status" value="1"/>
</dbReference>
<dbReference type="Gene3D" id="2.10.70.100">
    <property type="match status" value="1"/>
</dbReference>
<evidence type="ECO:0000256" key="5">
    <source>
        <dbReference type="ARBA" id="ARBA00022475"/>
    </source>
</evidence>
<dbReference type="InterPro" id="IPR029016">
    <property type="entry name" value="GAF-like_dom_sf"/>
</dbReference>
<evidence type="ECO:0000256" key="8">
    <source>
        <dbReference type="ARBA" id="ARBA00022692"/>
    </source>
</evidence>
<dbReference type="CDD" id="cd16922">
    <property type="entry name" value="HATPase_EvgS-ArcB-TorS-like"/>
    <property type="match status" value="1"/>
</dbReference>
<dbReference type="PROSITE" id="PS50112">
    <property type="entry name" value="PAS"/>
    <property type="match status" value="3"/>
</dbReference>
<dbReference type="CDD" id="cd17546">
    <property type="entry name" value="REC_hyHK_CKI1_RcsC-like"/>
    <property type="match status" value="1"/>
</dbReference>
<dbReference type="Pfam" id="PF00072">
    <property type="entry name" value="Response_reg"/>
    <property type="match status" value="2"/>
</dbReference>
<evidence type="ECO:0000259" key="17">
    <source>
        <dbReference type="PROSITE" id="PS50046"/>
    </source>
</evidence>
<feature type="domain" description="Response regulatory" evidence="19">
    <location>
        <begin position="1004"/>
        <end position="1115"/>
    </location>
</feature>
<dbReference type="InterPro" id="IPR003018">
    <property type="entry name" value="GAF"/>
</dbReference>
<dbReference type="InterPro" id="IPR003594">
    <property type="entry name" value="HATPase_dom"/>
</dbReference>
<dbReference type="SUPFAM" id="SSF47226">
    <property type="entry name" value="Histidine-containing phosphotransfer domain, HPT domain"/>
    <property type="match status" value="1"/>
</dbReference>
<evidence type="ECO:0000313" key="23">
    <source>
        <dbReference type="EMBL" id="NMF58847.1"/>
    </source>
</evidence>
<dbReference type="PROSITE" id="PS50110">
    <property type="entry name" value="RESPONSE_REGULATORY"/>
    <property type="match status" value="2"/>
</dbReference>
<feature type="domain" description="HPt" evidence="22">
    <location>
        <begin position="1282"/>
        <end position="1382"/>
    </location>
</feature>
<dbReference type="SUPFAM" id="SSF47384">
    <property type="entry name" value="Homodimeric domain of signal transducing histidine kinase"/>
    <property type="match status" value="1"/>
</dbReference>
<proteinExistence type="inferred from homology"/>
<dbReference type="InterPro" id="IPR016132">
    <property type="entry name" value="Phyto_chromo_attachment"/>
</dbReference>
<dbReference type="Gene3D" id="3.30.450.40">
    <property type="match status" value="1"/>
</dbReference>
<dbReference type="InterPro" id="IPR001789">
    <property type="entry name" value="Sig_transdc_resp-reg_receiver"/>
</dbReference>
<dbReference type="EC" id="2.7.13.3" evidence="4"/>
<organism evidence="23 24">
    <name type="scientific">Pseudanabaena yagii GIHE-NHR1</name>
    <dbReference type="NCBI Taxonomy" id="2722753"/>
    <lineage>
        <taxon>Bacteria</taxon>
        <taxon>Bacillati</taxon>
        <taxon>Cyanobacteriota</taxon>
        <taxon>Cyanophyceae</taxon>
        <taxon>Pseudanabaenales</taxon>
        <taxon>Pseudanabaenaceae</taxon>
        <taxon>Pseudanabaena</taxon>
        <taxon>Pseudanabaena yagii</taxon>
    </lineage>
</organism>
<keyword evidence="13" id="KW-0902">Two-component regulatory system</keyword>
<dbReference type="PROSITE" id="PS50046">
    <property type="entry name" value="PHYTOCHROME_2"/>
    <property type="match status" value="1"/>
</dbReference>
<dbReference type="PANTHER" id="PTHR45339">
    <property type="entry name" value="HYBRID SIGNAL TRANSDUCTION HISTIDINE KINASE J"/>
    <property type="match status" value="1"/>
</dbReference>
<evidence type="ECO:0000256" key="3">
    <source>
        <dbReference type="ARBA" id="ARBA00006402"/>
    </source>
</evidence>
<comment type="similarity">
    <text evidence="3">In the N-terminal section; belongs to the phytochrome family.</text>
</comment>
<dbReference type="PROSITE" id="PS50894">
    <property type="entry name" value="HPT"/>
    <property type="match status" value="1"/>
</dbReference>
<dbReference type="InterPro" id="IPR035965">
    <property type="entry name" value="PAS-like_dom_sf"/>
</dbReference>
<dbReference type="CDD" id="cd00130">
    <property type="entry name" value="PAS"/>
    <property type="match status" value="4"/>
</dbReference>
<dbReference type="InterPro" id="IPR005467">
    <property type="entry name" value="His_kinase_dom"/>
</dbReference>
<evidence type="ECO:0000313" key="24">
    <source>
        <dbReference type="Proteomes" id="UP000738376"/>
    </source>
</evidence>
<evidence type="ECO:0000256" key="15">
    <source>
        <dbReference type="PROSITE-ProRule" id="PRU00110"/>
    </source>
</evidence>
<gene>
    <name evidence="23" type="ORF">HC246_12630</name>
</gene>
<dbReference type="CDD" id="cd00082">
    <property type="entry name" value="HisKA"/>
    <property type="match status" value="1"/>
</dbReference>
<evidence type="ECO:0000256" key="13">
    <source>
        <dbReference type="ARBA" id="ARBA00023012"/>
    </source>
</evidence>
<evidence type="ECO:0000256" key="10">
    <source>
        <dbReference type="ARBA" id="ARBA00022777"/>
    </source>
</evidence>
<evidence type="ECO:0000256" key="6">
    <source>
        <dbReference type="ARBA" id="ARBA00022553"/>
    </source>
</evidence>
<dbReference type="SUPFAM" id="SSF55874">
    <property type="entry name" value="ATPase domain of HSP90 chaperone/DNA topoisomerase II/histidine kinase"/>
    <property type="match status" value="1"/>
</dbReference>
<dbReference type="PROSITE" id="PS50113">
    <property type="entry name" value="PAC"/>
    <property type="match status" value="4"/>
</dbReference>
<evidence type="ECO:0000256" key="11">
    <source>
        <dbReference type="ARBA" id="ARBA00022840"/>
    </source>
</evidence>
<dbReference type="Pfam" id="PF00512">
    <property type="entry name" value="HisKA"/>
    <property type="match status" value="1"/>
</dbReference>
<dbReference type="SMART" id="SM00448">
    <property type="entry name" value="REC"/>
    <property type="match status" value="2"/>
</dbReference>
<keyword evidence="8" id="KW-0812">Transmembrane</keyword>
<feature type="domain" description="PAC" evidence="21">
    <location>
        <begin position="437"/>
        <end position="489"/>
    </location>
</feature>
<dbReference type="InterPro" id="IPR000014">
    <property type="entry name" value="PAS"/>
</dbReference>
<dbReference type="Gene3D" id="3.30.450.20">
    <property type="entry name" value="PAS domain"/>
    <property type="match status" value="4"/>
</dbReference>
<dbReference type="PANTHER" id="PTHR45339:SF1">
    <property type="entry name" value="HYBRID SIGNAL TRANSDUCTION HISTIDINE KINASE J"/>
    <property type="match status" value="1"/>
</dbReference>
<keyword evidence="24" id="KW-1185">Reference proteome</keyword>
<comment type="subcellular location">
    <subcellularLocation>
        <location evidence="2">Cell membrane</location>
        <topology evidence="2">Multi-pass membrane protein</topology>
    </subcellularLocation>
</comment>
<evidence type="ECO:0000259" key="18">
    <source>
        <dbReference type="PROSITE" id="PS50109"/>
    </source>
</evidence>
<evidence type="ECO:0000256" key="7">
    <source>
        <dbReference type="ARBA" id="ARBA00022679"/>
    </source>
</evidence>
<evidence type="ECO:0000256" key="4">
    <source>
        <dbReference type="ARBA" id="ARBA00012438"/>
    </source>
</evidence>
<evidence type="ECO:0000256" key="14">
    <source>
        <dbReference type="ARBA" id="ARBA00023136"/>
    </source>
</evidence>
<dbReference type="SUPFAM" id="SSF55785">
    <property type="entry name" value="PYP-like sensor domain (PAS domain)"/>
    <property type="match status" value="4"/>
</dbReference>
<feature type="domain" description="Phytochrome chromophore attachment site" evidence="17">
    <location>
        <begin position="137"/>
        <end position="206"/>
    </location>
</feature>
<comment type="caution">
    <text evidence="23">The sequence shown here is derived from an EMBL/GenBank/DDBJ whole genome shotgun (WGS) entry which is preliminary data.</text>
</comment>
<evidence type="ECO:0000256" key="9">
    <source>
        <dbReference type="ARBA" id="ARBA00022741"/>
    </source>
</evidence>
<dbReference type="InterPro" id="IPR011006">
    <property type="entry name" value="CheY-like_superfamily"/>
</dbReference>
<dbReference type="SMART" id="SM00388">
    <property type="entry name" value="HisKA"/>
    <property type="match status" value="1"/>
</dbReference>
<dbReference type="InterPro" id="IPR036641">
    <property type="entry name" value="HPT_dom_sf"/>
</dbReference>
<feature type="domain" description="Response regulatory" evidence="19">
    <location>
        <begin position="1146"/>
        <end position="1261"/>
    </location>
</feature>
<dbReference type="Gene3D" id="3.40.50.2300">
    <property type="match status" value="2"/>
</dbReference>
<evidence type="ECO:0000259" key="21">
    <source>
        <dbReference type="PROSITE" id="PS50113"/>
    </source>
</evidence>
<dbReference type="PRINTS" id="PR00344">
    <property type="entry name" value="BCTRLSENSOR"/>
</dbReference>
<feature type="domain" description="Histidine kinase" evidence="18">
    <location>
        <begin position="761"/>
        <end position="984"/>
    </location>
</feature>
<dbReference type="InterPro" id="IPR004358">
    <property type="entry name" value="Sig_transdc_His_kin-like_C"/>
</dbReference>
<feature type="domain" description="PAC" evidence="21">
    <location>
        <begin position="692"/>
        <end position="744"/>
    </location>
</feature>
<feature type="modified residue" description="Phosphohistidine" evidence="15">
    <location>
        <position position="1321"/>
    </location>
</feature>
<accession>A0ABX1LRT2</accession>
<sequence length="1386" mass="156323">MNKKTPSQLNDDDLLGSSQQKHIEPDHLNLRMEKSRQRMFLYSDILQTIRQADDLLSVFGTITNKLLRFLQAVHVSIYKLDRAGNVSCGTGLAGEFIAEAKATYCEPCSQIQIENILYSEHHWGEEVTGTIIDHYTAGITRCELNLAEVFAGKAYLLVPIVLPELDCDRPLWGFLTVHQCTASGNPDFQSTWDQDDVLMLQQVAMQIEILLQRANRDNTLLAQIEEADQAYAVLYRWTQQYRSLVEQIPSVSYVSPIANTPEFAYISPQLKDLLGIPASEWNAGFFNTWTEYVHPDDRDRVQQEVLKSIEKNEPFCCEYRFINREGKIIWVRDNATVGLATDGKTKVLRGSAFDISDRKESELRFKGIFDNTFQFIGLLSTDGILLEANQTALDFGGVTREDVIGKPIWETYWLSISETTQQRIRQAVKQAAQGEFVRYEMDIYGARKQTATIDFSLRPLKDESGQVVLLIPEGRDISEIKAIEKALRKNEAMLAESQRVAKLGNWEWDIVSNEITWSEELFHVFRRDPRIGTPTYEEHLSSFVPEDQQKLNQAVKRAIHQGESYHLELRLAQTDDSYRYIEGIGHAEYGEHGEVVRLYGIAQDISDRKASEAILRHNKAVLRLTIENAPVGIATFDLEGRFLNVNQSFCKIYDYSADELLNMRTIDITHPDSIEITLSALSSLINNEVTNVCLEKKYIHKNGHIIDAISRVSLIRDDHGKPIQFIANVEDVTERKQTEAKLAAARIAEAANQAKSEFLAVMSHELRTPMNAVIGMTELLLNTPLSPQQQQYVFTICQGGEVLLSVINNILDFSRIESGKFELEEHPFNLQKCVEEVLNLMTSRIAEKEIELLAMVNLDVPRRICGDYHRLRQILVNLVSNAIKFTEHGEIVVTVESRLVDQDAKKYELIFTVRDTGIGIAPDAIAKLFQAFRQADSSINRKYGGTGLGLAICKQLCELMGGHITVESNLGEGSCFRFSILAMEDNSDSTAIAPEIPQEFKDKRILSINTNSTSQQAIALYTQPWGICLQAVYSANEALQCLSSDNFDVVIIDRQLGEIDALELAKNIQDIFPKLSLILLTPANAVLESMTTDFASIITKPISASKLYQACLDLFTSHPPQIASRDRNIAIYASIDESFATKYPFRILLVEDNPINQQILLLMLEKLGYQADSVSNGLEAVQSLQNQSYDLLFMDIQMPVMDGLTTTQNIRQLPNQRPWIIGLSANAFTESRDLALSVGMDDYLTKPLQIEELVAALQKVPKESDHNPINMDIVANIKMMIGEQGLSQLIHEYLEHSRLSIAKMKASIKNSDIITLEAENHSLKGGSGMFGATYLCGFCKELQYLCRDILHHNTNVDIAKIEDLVLRIENEYNLVAKAFQSINQQK</sequence>
<evidence type="ECO:0000259" key="19">
    <source>
        <dbReference type="PROSITE" id="PS50110"/>
    </source>
</evidence>
<protein>
    <recommendedName>
        <fullName evidence="4">histidine kinase</fullName>
        <ecNumber evidence="4">2.7.13.3</ecNumber>
    </recommendedName>
</protein>
<dbReference type="Proteomes" id="UP000738376">
    <property type="component" value="Unassembled WGS sequence"/>
</dbReference>
<feature type="domain" description="PAC" evidence="21">
    <location>
        <begin position="565"/>
        <end position="617"/>
    </location>
</feature>
<dbReference type="NCBIfam" id="TIGR00229">
    <property type="entry name" value="sensory_box"/>
    <property type="match status" value="3"/>
</dbReference>
<dbReference type="InterPro" id="IPR008207">
    <property type="entry name" value="Sig_transdc_His_kin_Hpt_dom"/>
</dbReference>
<dbReference type="Pfam" id="PF08447">
    <property type="entry name" value="PAS_3"/>
    <property type="match status" value="3"/>
</dbReference>
<dbReference type="CDD" id="cd00156">
    <property type="entry name" value="REC"/>
    <property type="match status" value="1"/>
</dbReference>
<dbReference type="SMART" id="SM00091">
    <property type="entry name" value="PAS"/>
    <property type="match status" value="3"/>
</dbReference>
<dbReference type="InterPro" id="IPR013655">
    <property type="entry name" value="PAS_fold_3"/>
</dbReference>
<keyword evidence="5" id="KW-1003">Cell membrane</keyword>
<dbReference type="InterPro" id="IPR036890">
    <property type="entry name" value="HATPase_C_sf"/>
</dbReference>
<reference evidence="23 24" key="1">
    <citation type="submission" date="2020-03" db="EMBL/GenBank/DDBJ databases">
        <title>Draft Genome Sequence of 2-Methylisoborneol Producing Pseudanabaena yagii Strain GIHE-NHR1 Isolated from North Han River in South Korea.</title>
        <authorList>
            <person name="Jeong J."/>
        </authorList>
    </citation>
    <scope>NUCLEOTIDE SEQUENCE [LARGE SCALE GENOMIC DNA]</scope>
    <source>
        <strain evidence="23 24">GIHE-NHR1</strain>
    </source>
</reference>
<dbReference type="PROSITE" id="PS50109">
    <property type="entry name" value="HIS_KIN"/>
    <property type="match status" value="1"/>
</dbReference>
<dbReference type="Pfam" id="PF08448">
    <property type="entry name" value="PAS_4"/>
    <property type="match status" value="1"/>
</dbReference>
<keyword evidence="10" id="KW-0418">Kinase</keyword>
<dbReference type="Gene3D" id="3.30.565.10">
    <property type="entry name" value="Histidine kinase-like ATPase, C-terminal domain"/>
    <property type="match status" value="1"/>
</dbReference>
<keyword evidence="6 16" id="KW-0597">Phosphoprotein</keyword>
<dbReference type="EMBL" id="JAAVJL010000001">
    <property type="protein sequence ID" value="NMF58847.1"/>
    <property type="molecule type" value="Genomic_DNA"/>
</dbReference>
<feature type="modified residue" description="4-aspartylphosphate" evidence="16">
    <location>
        <position position="1195"/>
    </location>
</feature>
<keyword evidence="7" id="KW-0808">Transferase</keyword>
<feature type="domain" description="PAS" evidence="20">
    <location>
        <begin position="618"/>
        <end position="688"/>
    </location>
</feature>
<dbReference type="SMART" id="SM00065">
    <property type="entry name" value="GAF"/>
    <property type="match status" value="1"/>
</dbReference>
<dbReference type="InterPro" id="IPR000700">
    <property type="entry name" value="PAS-assoc_C"/>
</dbReference>
<dbReference type="SMART" id="SM00086">
    <property type="entry name" value="PAC"/>
    <property type="match status" value="4"/>
</dbReference>
<dbReference type="RefSeq" id="WP_169363695.1">
    <property type="nucleotide sequence ID" value="NZ_JAAVJL010000001.1"/>
</dbReference>
<name>A0ABX1LRT2_9CYAN</name>
<dbReference type="InterPro" id="IPR013656">
    <property type="entry name" value="PAS_4"/>
</dbReference>
<keyword evidence="12" id="KW-1133">Transmembrane helix</keyword>
<feature type="domain" description="PAC" evidence="21">
    <location>
        <begin position="315"/>
        <end position="367"/>
    </location>
</feature>
<dbReference type="SMART" id="SM00387">
    <property type="entry name" value="HATPase_c"/>
    <property type="match status" value="1"/>
</dbReference>
<feature type="modified residue" description="4-aspartylphosphate" evidence="16">
    <location>
        <position position="1053"/>
    </location>
</feature>
<evidence type="ECO:0000256" key="2">
    <source>
        <dbReference type="ARBA" id="ARBA00004651"/>
    </source>
</evidence>
<dbReference type="InterPro" id="IPR001610">
    <property type="entry name" value="PAC"/>
</dbReference>
<evidence type="ECO:0000259" key="22">
    <source>
        <dbReference type="PROSITE" id="PS50894"/>
    </source>
</evidence>
<dbReference type="Pfam" id="PF01590">
    <property type="entry name" value="GAF"/>
    <property type="match status" value="1"/>
</dbReference>
<dbReference type="InterPro" id="IPR003661">
    <property type="entry name" value="HisK_dim/P_dom"/>
</dbReference>
<dbReference type="Gene3D" id="1.10.287.130">
    <property type="match status" value="1"/>
</dbReference>